<dbReference type="EMBL" id="JAGFBR010000015">
    <property type="protein sequence ID" value="KAH0454237.1"/>
    <property type="molecule type" value="Genomic_DNA"/>
</dbReference>
<organism evidence="1 2">
    <name type="scientific">Dendrobium chrysotoxum</name>
    <name type="common">Orchid</name>
    <dbReference type="NCBI Taxonomy" id="161865"/>
    <lineage>
        <taxon>Eukaryota</taxon>
        <taxon>Viridiplantae</taxon>
        <taxon>Streptophyta</taxon>
        <taxon>Embryophyta</taxon>
        <taxon>Tracheophyta</taxon>
        <taxon>Spermatophyta</taxon>
        <taxon>Magnoliopsida</taxon>
        <taxon>Liliopsida</taxon>
        <taxon>Asparagales</taxon>
        <taxon>Orchidaceae</taxon>
        <taxon>Epidendroideae</taxon>
        <taxon>Malaxideae</taxon>
        <taxon>Dendrobiinae</taxon>
        <taxon>Dendrobium</taxon>
    </lineage>
</organism>
<name>A0AAV7GEJ5_DENCH</name>
<proteinExistence type="predicted"/>
<dbReference type="AlphaFoldDB" id="A0AAV7GEJ5"/>
<sequence>MMIHVHIDCYYYKLSDYIHTASFCALNLVEWADNMNCRTLGCRRLATEDRENLQQYAVSREIEGTISYLSI</sequence>
<comment type="caution">
    <text evidence="1">The sequence shown here is derived from an EMBL/GenBank/DDBJ whole genome shotgun (WGS) entry which is preliminary data.</text>
</comment>
<evidence type="ECO:0000313" key="1">
    <source>
        <dbReference type="EMBL" id="KAH0454237.1"/>
    </source>
</evidence>
<dbReference type="Proteomes" id="UP000775213">
    <property type="component" value="Unassembled WGS sequence"/>
</dbReference>
<reference evidence="1 2" key="1">
    <citation type="journal article" date="2021" name="Hortic Res">
        <title>Chromosome-scale assembly of the Dendrobium chrysotoxum genome enhances the understanding of orchid evolution.</title>
        <authorList>
            <person name="Zhang Y."/>
            <person name="Zhang G.Q."/>
            <person name="Zhang D."/>
            <person name="Liu X.D."/>
            <person name="Xu X.Y."/>
            <person name="Sun W.H."/>
            <person name="Yu X."/>
            <person name="Zhu X."/>
            <person name="Wang Z.W."/>
            <person name="Zhao X."/>
            <person name="Zhong W.Y."/>
            <person name="Chen H."/>
            <person name="Yin W.L."/>
            <person name="Huang T."/>
            <person name="Niu S.C."/>
            <person name="Liu Z.J."/>
        </authorList>
    </citation>
    <scope>NUCLEOTIDE SEQUENCE [LARGE SCALE GENOMIC DNA]</scope>
    <source>
        <strain evidence="1">Lindl</strain>
    </source>
</reference>
<keyword evidence="2" id="KW-1185">Reference proteome</keyword>
<protein>
    <submittedName>
        <fullName evidence="1">Uncharacterized protein</fullName>
    </submittedName>
</protein>
<evidence type="ECO:0000313" key="2">
    <source>
        <dbReference type="Proteomes" id="UP000775213"/>
    </source>
</evidence>
<gene>
    <name evidence="1" type="ORF">IEQ34_016161</name>
</gene>
<accession>A0AAV7GEJ5</accession>